<dbReference type="Gene3D" id="1.10.101.10">
    <property type="entry name" value="PGBD-like superfamily/PGBD"/>
    <property type="match status" value="1"/>
</dbReference>
<dbReference type="InterPro" id="IPR002477">
    <property type="entry name" value="Peptidoglycan-bd-like"/>
</dbReference>
<evidence type="ECO:0000313" key="3">
    <source>
        <dbReference type="Proteomes" id="UP000199005"/>
    </source>
</evidence>
<reference evidence="2 3" key="1">
    <citation type="submission" date="2016-10" db="EMBL/GenBank/DDBJ databases">
        <authorList>
            <person name="de Groot N.N."/>
        </authorList>
    </citation>
    <scope>NUCLEOTIDE SEQUENCE [LARGE SCALE GENOMIC DNA]</scope>
    <source>
        <strain evidence="2 3">DSM 1041</strain>
    </source>
</reference>
<dbReference type="InterPro" id="IPR036365">
    <property type="entry name" value="PGBD-like_sf"/>
</dbReference>
<dbReference type="RefSeq" id="WP_090901549.1">
    <property type="nucleotide sequence ID" value="NZ_FNYO01000050.1"/>
</dbReference>
<dbReference type="AlphaFoldDB" id="A0A1H6WSC8"/>
<dbReference type="EMBL" id="FNYO01000050">
    <property type="protein sequence ID" value="SEJ19889.1"/>
    <property type="molecule type" value="Genomic_DNA"/>
</dbReference>
<dbReference type="GO" id="GO:0005576">
    <property type="term" value="C:extracellular region"/>
    <property type="evidence" value="ECO:0007669"/>
    <property type="project" value="InterPro"/>
</dbReference>
<dbReference type="InterPro" id="IPR036366">
    <property type="entry name" value="PGBDSf"/>
</dbReference>
<feature type="domain" description="Peptidoglycan binding-like" evidence="1">
    <location>
        <begin position="254"/>
        <end position="308"/>
    </location>
</feature>
<dbReference type="SUPFAM" id="SSF47090">
    <property type="entry name" value="PGBD-like"/>
    <property type="match status" value="1"/>
</dbReference>
<gene>
    <name evidence="2" type="ORF">SAMN04244579_03462</name>
</gene>
<dbReference type="STRING" id="170623.SAMN04244579_03462"/>
<dbReference type="InterPro" id="IPR000400">
    <property type="entry name" value="Glyco_hydro_46"/>
</dbReference>
<dbReference type="SUPFAM" id="SSF53955">
    <property type="entry name" value="Lysozyme-like"/>
    <property type="match status" value="1"/>
</dbReference>
<evidence type="ECO:0000259" key="1">
    <source>
        <dbReference type="Pfam" id="PF01471"/>
    </source>
</evidence>
<dbReference type="Pfam" id="PF01374">
    <property type="entry name" value="Glyco_hydro_46"/>
    <property type="match status" value="1"/>
</dbReference>
<evidence type="ECO:0000313" key="2">
    <source>
        <dbReference type="EMBL" id="SEJ19889.1"/>
    </source>
</evidence>
<protein>
    <submittedName>
        <fullName evidence="2">Chitosanase</fullName>
    </submittedName>
</protein>
<accession>A0A1H6WSC8</accession>
<dbReference type="InterPro" id="IPR023346">
    <property type="entry name" value="Lysozyme-like_dom_sf"/>
</dbReference>
<dbReference type="GO" id="GO:0016977">
    <property type="term" value="F:chitosanase activity"/>
    <property type="evidence" value="ECO:0007669"/>
    <property type="project" value="InterPro"/>
</dbReference>
<dbReference type="GO" id="GO:0005975">
    <property type="term" value="P:carbohydrate metabolic process"/>
    <property type="evidence" value="ECO:0007669"/>
    <property type="project" value="InterPro"/>
</dbReference>
<organism evidence="2 3">
    <name type="scientific">Azotobacter beijerinckii</name>
    <dbReference type="NCBI Taxonomy" id="170623"/>
    <lineage>
        <taxon>Bacteria</taxon>
        <taxon>Pseudomonadati</taxon>
        <taxon>Pseudomonadota</taxon>
        <taxon>Gammaproteobacteria</taxon>
        <taxon>Pseudomonadales</taxon>
        <taxon>Pseudomonadaceae</taxon>
        <taxon>Azotobacter</taxon>
    </lineage>
</organism>
<sequence>MLTATQKKTAQAIINIFETSTVLGDYGSVTVIPGDTGHLTFGRSQTTLGSGNLDDLLQRYCSNPGARFGVKLSPYLPRFAAKDLRLDGDRHLHNLLRASADDPVMRETQDVFFDLVYWQVAERVAGQFGITSPLGMAVVYDSTVHGSWKSIRDRTVQQSGQLAALGEQGWIGAYVQTRRQWLATHQRRDLRPTVYRMEAFQRLIDQDCWGLELPLVVRGLEISTTTLNATPPGCYDGPQPGSRTLALQASLARGLDVRLVQLGLSALGIDIKTDGIFGQRSARCIKDYQASQGLPATGVADAALIARLVA</sequence>
<proteinExistence type="predicted"/>
<dbReference type="Proteomes" id="UP000199005">
    <property type="component" value="Unassembled WGS sequence"/>
</dbReference>
<dbReference type="Gene3D" id="1.20.141.10">
    <property type="entry name" value="Chitosanase, subunit A, domain 1"/>
    <property type="match status" value="1"/>
</dbReference>
<dbReference type="Pfam" id="PF01471">
    <property type="entry name" value="PG_binding_1"/>
    <property type="match status" value="1"/>
</dbReference>
<name>A0A1H6WSC8_9GAMM</name>